<reference evidence="4 5" key="1">
    <citation type="journal article" date="2018" name="Mol. Biol. Evol.">
        <title>Analysis of the draft genome of the red seaweed Gracilariopsis chorda provides insights into genome size evolution in Rhodophyta.</title>
        <authorList>
            <person name="Lee J."/>
            <person name="Yang E.C."/>
            <person name="Graf L."/>
            <person name="Yang J.H."/>
            <person name="Qiu H."/>
            <person name="Zel Zion U."/>
            <person name="Chan C.X."/>
            <person name="Stephens T.G."/>
            <person name="Weber A.P.M."/>
            <person name="Boo G.H."/>
            <person name="Boo S.M."/>
            <person name="Kim K.M."/>
            <person name="Shin Y."/>
            <person name="Jung M."/>
            <person name="Lee S.J."/>
            <person name="Yim H.S."/>
            <person name="Lee J.H."/>
            <person name="Bhattacharya D."/>
            <person name="Yoon H.S."/>
        </authorList>
    </citation>
    <scope>NUCLEOTIDE SEQUENCE [LARGE SCALE GENOMIC DNA]</scope>
    <source>
        <strain evidence="4 5">SKKU-2015</strain>
        <tissue evidence="4">Whole body</tissue>
    </source>
</reference>
<dbReference type="AlphaFoldDB" id="A0A2V3IIS0"/>
<evidence type="ECO:0000256" key="1">
    <source>
        <dbReference type="ARBA" id="ARBA00022676"/>
    </source>
</evidence>
<dbReference type="OrthoDB" id="3226at2759"/>
<evidence type="ECO:0000256" key="3">
    <source>
        <dbReference type="SAM" id="Phobius"/>
    </source>
</evidence>
<dbReference type="GO" id="GO:0005975">
    <property type="term" value="P:carbohydrate metabolic process"/>
    <property type="evidence" value="ECO:0007669"/>
    <property type="project" value="InterPro"/>
</dbReference>
<dbReference type="PANTHER" id="PTHR11927:SF9">
    <property type="entry name" value="L-FUCOSYLTRANSFERASE"/>
    <property type="match status" value="1"/>
</dbReference>
<organism evidence="4 5">
    <name type="scientific">Gracilariopsis chorda</name>
    <dbReference type="NCBI Taxonomy" id="448386"/>
    <lineage>
        <taxon>Eukaryota</taxon>
        <taxon>Rhodophyta</taxon>
        <taxon>Florideophyceae</taxon>
        <taxon>Rhodymeniophycidae</taxon>
        <taxon>Gracilariales</taxon>
        <taxon>Gracilariaceae</taxon>
        <taxon>Gracilariopsis</taxon>
    </lineage>
</organism>
<sequence>MGLRERLHSVWFLWFVAFSIIAVGFLSRSVRTPSVPQQLKSTVLVTLSGRLGNQLFQVAASEFITARIKPQKVLFLRNNYSAETDFSQGVFRDLKHVNSVSEACRGLRRNYYSHKRMSCSHVRRNQLKGECLIVEGLFQCPHFANAGSSLVRSLFESSLIASKAEETYRSYAAVSPASPVVAIHIRRGDYTKRFNRNFLEPLPMKYYIRATKFMPKNAIYLVFSDDTAWCKSNLPELFRKIPHSRLIFVKETDASISLALMSLADHFIIANSTFSWWAAFLRRFEKKIVVSPKNWFGDRVTEKNKIYPRKWIRV</sequence>
<name>A0A2V3IIS0_9FLOR</name>
<dbReference type="Proteomes" id="UP000247409">
    <property type="component" value="Unassembled WGS sequence"/>
</dbReference>
<evidence type="ECO:0000313" key="5">
    <source>
        <dbReference type="Proteomes" id="UP000247409"/>
    </source>
</evidence>
<keyword evidence="1" id="KW-0328">Glycosyltransferase</keyword>
<gene>
    <name evidence="4" type="ORF">BWQ96_08313</name>
</gene>
<evidence type="ECO:0000313" key="4">
    <source>
        <dbReference type="EMBL" id="PXF41959.1"/>
    </source>
</evidence>
<keyword evidence="2 4" id="KW-0808">Transferase</keyword>
<comment type="caution">
    <text evidence="4">The sequence shown here is derived from an EMBL/GenBank/DDBJ whole genome shotgun (WGS) entry which is preliminary data.</text>
</comment>
<dbReference type="EMBL" id="NBIV01000182">
    <property type="protein sequence ID" value="PXF41959.1"/>
    <property type="molecule type" value="Genomic_DNA"/>
</dbReference>
<keyword evidence="3" id="KW-0472">Membrane</keyword>
<keyword evidence="3" id="KW-0812">Transmembrane</keyword>
<dbReference type="GO" id="GO:0008107">
    <property type="term" value="F:galactoside 2-alpha-L-fucosyltransferase activity"/>
    <property type="evidence" value="ECO:0007669"/>
    <property type="project" value="InterPro"/>
</dbReference>
<dbReference type="Gene3D" id="3.40.50.11350">
    <property type="match status" value="1"/>
</dbReference>
<protein>
    <submittedName>
        <fullName evidence="4">O-antigen biosynthesis glycosyltransferase WbnK</fullName>
    </submittedName>
</protein>
<dbReference type="Pfam" id="PF01531">
    <property type="entry name" value="Glyco_transf_11"/>
    <property type="match status" value="1"/>
</dbReference>
<dbReference type="GO" id="GO:0016020">
    <property type="term" value="C:membrane"/>
    <property type="evidence" value="ECO:0007669"/>
    <property type="project" value="InterPro"/>
</dbReference>
<feature type="transmembrane region" description="Helical" evidence="3">
    <location>
        <begin position="12"/>
        <end position="30"/>
    </location>
</feature>
<dbReference type="STRING" id="448386.A0A2V3IIS0"/>
<dbReference type="CDD" id="cd11301">
    <property type="entry name" value="Fut1_Fut2_like"/>
    <property type="match status" value="1"/>
</dbReference>
<evidence type="ECO:0000256" key="2">
    <source>
        <dbReference type="ARBA" id="ARBA00022679"/>
    </source>
</evidence>
<keyword evidence="3" id="KW-1133">Transmembrane helix</keyword>
<accession>A0A2V3IIS0</accession>
<dbReference type="PANTHER" id="PTHR11927">
    <property type="entry name" value="GALACTOSIDE 2-L-FUCOSYLTRANSFERASE"/>
    <property type="match status" value="1"/>
</dbReference>
<proteinExistence type="predicted"/>
<dbReference type="InterPro" id="IPR002516">
    <property type="entry name" value="Glyco_trans_11"/>
</dbReference>
<keyword evidence="5" id="KW-1185">Reference proteome</keyword>